<dbReference type="Proteomes" id="UP001652625">
    <property type="component" value="Chromosome 13"/>
</dbReference>
<evidence type="ECO:0000313" key="2">
    <source>
        <dbReference type="Proteomes" id="UP001652625"/>
    </source>
</evidence>
<name>A0ABM4D9T4_HYDVU</name>
<dbReference type="GeneID" id="124815258"/>
<sequence length="463" mass="53795">MKINIFEIATALIENRFVKSPRHKLKQKNYWREYYFVLYKLRDDWISHFGENVKLRATKGDIKLKETRTSLFLVYWQSSADKYMNIKPVEIFPLKVINVPVICEHPYWPDKYQNVIRWDMNLSRLYLCAESQAIIRNWINKYSEQMGIQSLSECVTCDEETLSDVDVSFKSSESSSRSSQSSLKETSRRSSTVSLATEILNHINTSYSSSTKTILKNNSTLIENDNSIACSMDAKRKDCDDIKKQRNHTKLALQRSMSFDYTPMNMNERQKIGGQNLIDSSNLSTSDEYDSDRTDCTPMNIKACTNDKYFKTPRSNMAQSFTEKGDYKFKRKPCYTKINRESGKVKKRTALISEPKYFQKKDVDNPTNEFIAEDTINNFIEVVSTSHLNKPSFSENMKEDVTVEMINSTNYNLINELKTLNVGDVQISFPFNSQLIFVDNNKVILRTEQVTCNIIKNEISFHI</sequence>
<protein>
    <submittedName>
        <fullName evidence="3">Uncharacterized protein LOC124815258 isoform X2</fullName>
    </submittedName>
</protein>
<keyword evidence="2" id="KW-1185">Reference proteome</keyword>
<evidence type="ECO:0000313" key="3">
    <source>
        <dbReference type="RefSeq" id="XP_065671105.1"/>
    </source>
</evidence>
<evidence type="ECO:0000256" key="1">
    <source>
        <dbReference type="SAM" id="MobiDB-lite"/>
    </source>
</evidence>
<reference evidence="3" key="1">
    <citation type="submission" date="2025-08" db="UniProtKB">
        <authorList>
            <consortium name="RefSeq"/>
        </authorList>
    </citation>
    <scope>IDENTIFICATION</scope>
</reference>
<dbReference type="RefSeq" id="XP_065671105.1">
    <property type="nucleotide sequence ID" value="XM_065815033.1"/>
</dbReference>
<proteinExistence type="predicted"/>
<feature type="compositionally biased region" description="Polar residues" evidence="1">
    <location>
        <begin position="277"/>
        <end position="286"/>
    </location>
</feature>
<dbReference type="SUPFAM" id="SSF50729">
    <property type="entry name" value="PH domain-like"/>
    <property type="match status" value="1"/>
</dbReference>
<accession>A0ABM4D9T4</accession>
<feature type="region of interest" description="Disordered" evidence="1">
    <location>
        <begin position="273"/>
        <end position="292"/>
    </location>
</feature>
<gene>
    <name evidence="3" type="primary">LOC124815258</name>
</gene>
<organism evidence="2 3">
    <name type="scientific">Hydra vulgaris</name>
    <name type="common">Hydra</name>
    <name type="synonym">Hydra attenuata</name>
    <dbReference type="NCBI Taxonomy" id="6087"/>
    <lineage>
        <taxon>Eukaryota</taxon>
        <taxon>Metazoa</taxon>
        <taxon>Cnidaria</taxon>
        <taxon>Hydrozoa</taxon>
        <taxon>Hydroidolina</taxon>
        <taxon>Anthoathecata</taxon>
        <taxon>Aplanulata</taxon>
        <taxon>Hydridae</taxon>
        <taxon>Hydra</taxon>
    </lineage>
</organism>